<dbReference type="AlphaFoldDB" id="A0A261FAB0"/>
<keyword evidence="2" id="KW-1185">Reference proteome</keyword>
<evidence type="ECO:0000313" key="2">
    <source>
        <dbReference type="Proteomes" id="UP000228976"/>
    </source>
</evidence>
<comment type="caution">
    <text evidence="1">The sequence shown here is derived from an EMBL/GenBank/DDBJ whole genome shotgun (WGS) entry which is preliminary data.</text>
</comment>
<evidence type="ECO:0000313" key="1">
    <source>
        <dbReference type="EMBL" id="OZG56024.1"/>
    </source>
</evidence>
<reference evidence="1 2" key="1">
    <citation type="journal article" date="2017" name="BMC Genomics">
        <title>Comparative genomic and phylogenomic analyses of the Bifidobacteriaceae family.</title>
        <authorList>
            <person name="Lugli G.A."/>
            <person name="Milani C."/>
            <person name="Turroni F."/>
            <person name="Duranti S."/>
            <person name="Mancabelli L."/>
            <person name="Mangifesta M."/>
            <person name="Ferrario C."/>
            <person name="Modesto M."/>
            <person name="Mattarelli P."/>
            <person name="Jiri K."/>
            <person name="van Sinderen D."/>
            <person name="Ventura M."/>
        </authorList>
    </citation>
    <scope>NUCLEOTIDE SEQUENCE [LARGE SCALE GENOMIC DNA]</scope>
    <source>
        <strain evidence="1 2">LMG 21773</strain>
    </source>
</reference>
<protein>
    <submittedName>
        <fullName evidence="1">Uncharacterized protein</fullName>
    </submittedName>
</protein>
<dbReference type="Proteomes" id="UP000228976">
    <property type="component" value="Unassembled WGS sequence"/>
</dbReference>
<name>A0A261FAB0_9BIFI</name>
<dbReference type="EMBL" id="MWWU01000002">
    <property type="protein sequence ID" value="OZG56024.1"/>
    <property type="molecule type" value="Genomic_DNA"/>
</dbReference>
<gene>
    <name evidence="1" type="ORF">AEAE_0512</name>
</gene>
<accession>A0A261FAB0</accession>
<organism evidence="1 2">
    <name type="scientific">Aeriscardovia aeriphila</name>
    <dbReference type="NCBI Taxonomy" id="218139"/>
    <lineage>
        <taxon>Bacteria</taxon>
        <taxon>Bacillati</taxon>
        <taxon>Actinomycetota</taxon>
        <taxon>Actinomycetes</taxon>
        <taxon>Bifidobacteriales</taxon>
        <taxon>Bifidobacteriaceae</taxon>
        <taxon>Aeriscardovia</taxon>
    </lineage>
</organism>
<dbReference type="RefSeq" id="WP_094689596.1">
    <property type="nucleotide sequence ID" value="NZ_JACBYZ010000001.1"/>
</dbReference>
<proteinExistence type="predicted"/>
<sequence length="148" mass="17050">MQRSKADWKALRELIGISTGSLAALLHKNIATIQYWENPNDSAVRYHPSDHAWEVLEDLRAKQINTVNKIVNLHVDKMNEAEARQRSDQNIPVAKLTYYRNRARYYGNKPEYGDIGILNATMRQAAMKLGEKGIPVEFEYDDETESEK</sequence>